<comment type="caution">
    <text evidence="1">The sequence shown here is derived from an EMBL/GenBank/DDBJ whole genome shotgun (WGS) entry which is preliminary data.</text>
</comment>
<dbReference type="Proteomes" id="UP001595952">
    <property type="component" value="Unassembled WGS sequence"/>
</dbReference>
<dbReference type="RefSeq" id="WP_380060920.1">
    <property type="nucleotide sequence ID" value="NZ_JBHSEI010000002.1"/>
</dbReference>
<proteinExistence type="predicted"/>
<accession>A0ABV9I7M0</accession>
<evidence type="ECO:0008006" key="3">
    <source>
        <dbReference type="Google" id="ProtNLM"/>
    </source>
</evidence>
<protein>
    <recommendedName>
        <fullName evidence="3">Transposase</fullName>
    </recommendedName>
</protein>
<evidence type="ECO:0000313" key="2">
    <source>
        <dbReference type="Proteomes" id="UP001595952"/>
    </source>
</evidence>
<evidence type="ECO:0000313" key="1">
    <source>
        <dbReference type="EMBL" id="MFC4637893.1"/>
    </source>
</evidence>
<organism evidence="1 2">
    <name type="scientific">Deinococcus hohokamensis</name>
    <dbReference type="NCBI Taxonomy" id="309883"/>
    <lineage>
        <taxon>Bacteria</taxon>
        <taxon>Thermotogati</taxon>
        <taxon>Deinococcota</taxon>
        <taxon>Deinococci</taxon>
        <taxon>Deinococcales</taxon>
        <taxon>Deinococcaceae</taxon>
        <taxon>Deinococcus</taxon>
    </lineage>
</organism>
<keyword evidence="2" id="KW-1185">Reference proteome</keyword>
<sequence>MRRTWVGDWEAFERLTALGAGPEPLLIDEQRRQLQEVMMIYGHLKAQIEEEHQAME</sequence>
<gene>
    <name evidence="1" type="ORF">ACFO0D_06020</name>
</gene>
<reference evidence="2" key="1">
    <citation type="journal article" date="2019" name="Int. J. Syst. Evol. Microbiol.">
        <title>The Global Catalogue of Microorganisms (GCM) 10K type strain sequencing project: providing services to taxonomists for standard genome sequencing and annotation.</title>
        <authorList>
            <consortium name="The Broad Institute Genomics Platform"/>
            <consortium name="The Broad Institute Genome Sequencing Center for Infectious Disease"/>
            <person name="Wu L."/>
            <person name="Ma J."/>
        </authorList>
    </citation>
    <scope>NUCLEOTIDE SEQUENCE [LARGE SCALE GENOMIC DNA]</scope>
    <source>
        <strain evidence="2">CCUG 55995</strain>
    </source>
</reference>
<dbReference type="EMBL" id="JBHSEI010000002">
    <property type="protein sequence ID" value="MFC4637893.1"/>
    <property type="molecule type" value="Genomic_DNA"/>
</dbReference>
<name>A0ABV9I7M0_9DEIO</name>